<dbReference type="PANTHER" id="PTHR39166">
    <property type="entry name" value="BLL1166 PROTEIN"/>
    <property type="match status" value="1"/>
</dbReference>
<reference evidence="2 3" key="1">
    <citation type="journal article" date="2018" name="Sci. Rep.">
        <title>Rhizobium tumorigenes sp. nov., a novel plant tumorigenic bacterium isolated from cane gall tumors on thornless blackberry.</title>
        <authorList>
            <person name="Kuzmanovi N."/>
            <person name="Smalla K."/>
            <person name="Gronow S."/>
            <person name="PuBawska J."/>
        </authorList>
    </citation>
    <scope>NUCLEOTIDE SEQUENCE [LARGE SCALE GENOMIC DNA]</scope>
    <source>
        <strain evidence="2 3">CCBAU 85046</strain>
    </source>
</reference>
<evidence type="ECO:0000313" key="3">
    <source>
        <dbReference type="Proteomes" id="UP000248925"/>
    </source>
</evidence>
<dbReference type="EMBL" id="PCDP01000036">
    <property type="protein sequence ID" value="PZM12874.1"/>
    <property type="molecule type" value="Genomic_DNA"/>
</dbReference>
<name>A0A2W4ER25_9HYPH</name>
<dbReference type="OrthoDB" id="9805247at2"/>
<keyword evidence="3" id="KW-1185">Reference proteome</keyword>
<dbReference type="Proteomes" id="UP000248925">
    <property type="component" value="Unassembled WGS sequence"/>
</dbReference>
<dbReference type="PANTHER" id="PTHR39166:SF1">
    <property type="entry name" value="BLL1166 PROTEIN"/>
    <property type="match status" value="1"/>
</dbReference>
<dbReference type="InterPro" id="IPR009267">
    <property type="entry name" value="NTP_transf_6"/>
</dbReference>
<dbReference type="EMBL" id="PCDP01000036">
    <property type="protein sequence ID" value="PZM13000.1"/>
    <property type="molecule type" value="Genomic_DNA"/>
</dbReference>
<comment type="caution">
    <text evidence="2">The sequence shown here is derived from an EMBL/GenBank/DDBJ whole genome shotgun (WGS) entry which is preliminary data.</text>
</comment>
<accession>A0A2W4ER25</accession>
<evidence type="ECO:0000313" key="1">
    <source>
        <dbReference type="EMBL" id="PZM12874.1"/>
    </source>
</evidence>
<evidence type="ECO:0000313" key="2">
    <source>
        <dbReference type="EMBL" id="PZM13000.1"/>
    </source>
</evidence>
<organism evidence="2 3">
    <name type="scientific">Rhizobium tubonense</name>
    <dbReference type="NCBI Taxonomy" id="484088"/>
    <lineage>
        <taxon>Bacteria</taxon>
        <taxon>Pseudomonadati</taxon>
        <taxon>Pseudomonadota</taxon>
        <taxon>Alphaproteobacteria</taxon>
        <taxon>Hyphomicrobiales</taxon>
        <taxon>Rhizobiaceae</taxon>
        <taxon>Rhizobium/Agrobacterium group</taxon>
        <taxon>Rhizobium</taxon>
    </lineage>
</organism>
<dbReference type="RefSeq" id="WP_111161069.1">
    <property type="nucleotide sequence ID" value="NZ_PCDP01000036.1"/>
</dbReference>
<protein>
    <recommendedName>
        <fullName evidence="4">Nucleotidyltransferase family protein</fullName>
    </recommendedName>
</protein>
<gene>
    <name evidence="1" type="ORF">CPY51_15085</name>
    <name evidence="2" type="ORF">CPY51_15890</name>
</gene>
<dbReference type="AlphaFoldDB" id="A0A2W4ER25"/>
<evidence type="ECO:0008006" key="4">
    <source>
        <dbReference type="Google" id="ProtNLM"/>
    </source>
</evidence>
<dbReference type="Pfam" id="PF06042">
    <property type="entry name" value="NTP_transf_6"/>
    <property type="match status" value="1"/>
</dbReference>
<proteinExistence type="predicted"/>
<sequence length="192" mass="21417">MSDEIHSELQAIVSKSPLLSSVLGNWDEIALPDSWLVAGAIAQTVWNHVFGFPPAYGIQDIDIVYFDPDDLSEDSEAEHSARIRAALSGLPVWIDVKNQARVHSWYEAKFGYPINPYTSTAEAITTFPTTAAAVGLRPGHANLELCTPYGLSDLLGAVVRPNKKQITREIYEKKIDRWIKLWPELTIVGWDQ</sequence>